<evidence type="ECO:0000256" key="1">
    <source>
        <dbReference type="ARBA" id="ARBA00005254"/>
    </source>
</evidence>
<comment type="caution">
    <text evidence="3">The sequence shown here is derived from an EMBL/GenBank/DDBJ whole genome shotgun (WGS) entry which is preliminary data.</text>
</comment>
<dbReference type="Pfam" id="PF00378">
    <property type="entry name" value="ECH_1"/>
    <property type="match status" value="1"/>
</dbReference>
<gene>
    <name evidence="3" type="ORF">AKJ29_04175</name>
</gene>
<dbReference type="NCBIfam" id="NF006699">
    <property type="entry name" value="PRK09245.1"/>
    <property type="match status" value="1"/>
</dbReference>
<comment type="similarity">
    <text evidence="1">Belongs to the enoyl-CoA hydratase/isomerase family.</text>
</comment>
<dbReference type="SUPFAM" id="SSF52096">
    <property type="entry name" value="ClpP/crotonase"/>
    <property type="match status" value="1"/>
</dbReference>
<name>A0A0P7J2C7_9RHOB</name>
<dbReference type="AlphaFoldDB" id="A0A0P7J2C7"/>
<dbReference type="Gene3D" id="1.10.12.10">
    <property type="entry name" value="Lyase 2-enoyl-coa Hydratase, Chain A, domain 2"/>
    <property type="match status" value="1"/>
</dbReference>
<dbReference type="Proteomes" id="UP000050471">
    <property type="component" value="Unassembled WGS sequence"/>
</dbReference>
<dbReference type="OrthoDB" id="9781757at2"/>
<reference evidence="3 4" key="1">
    <citation type="submission" date="2015-09" db="EMBL/GenBank/DDBJ databases">
        <title>Draft genome sequence of Aliiroseovarius crassostreae CV919-312TSm, the causative agent of Roseovarius Oyster Disease (formerly Juvenile Oyster Disease).</title>
        <authorList>
            <person name="Kessner L."/>
            <person name="Spinard E."/>
            <person name="Nelson D."/>
        </authorList>
    </citation>
    <scope>NUCLEOTIDE SEQUENCE [LARGE SCALE GENOMIC DNA]</scope>
    <source>
        <strain evidence="3 4">CV919-312</strain>
    </source>
</reference>
<protein>
    <submittedName>
        <fullName evidence="3">Enoyl-CoA hydratase</fullName>
        <ecNumber evidence="3">4.2.1.17</ecNumber>
    </submittedName>
</protein>
<dbReference type="RefSeq" id="WP_055192837.1">
    <property type="nucleotide sequence ID" value="NZ_FPBS01000003.1"/>
</dbReference>
<dbReference type="Gene3D" id="3.90.226.10">
    <property type="entry name" value="2-enoyl-CoA Hydratase, Chain A, domain 1"/>
    <property type="match status" value="1"/>
</dbReference>
<dbReference type="InterPro" id="IPR014748">
    <property type="entry name" value="Enoyl-CoA_hydra_C"/>
</dbReference>
<dbReference type="GO" id="GO:0006635">
    <property type="term" value="P:fatty acid beta-oxidation"/>
    <property type="evidence" value="ECO:0007669"/>
    <property type="project" value="TreeGrafter"/>
</dbReference>
<dbReference type="PANTHER" id="PTHR11941">
    <property type="entry name" value="ENOYL-COA HYDRATASE-RELATED"/>
    <property type="match status" value="1"/>
</dbReference>
<sequence length="266" mass="28924">MSDKLLFEQDGHVATLTLNAPETRNALTDQEMMDAIVRAMAKINGDMSIRCAILTGAGKAFSSGGNLKDMRDRSSIFAGNALEIRNAYKSGIQKVARAVWDCEVPMIAAVNGPAYGAGCDLTCMCDIRLCSDNAVFAENFARVGLIAGDGGAWLLPRQIGLSRAAEMTFTGEPISAQLAAEWGLVSKVTTAEDLLPKARSLAQRIAYNPPQQLRLNKRLLREGMNLRLDQLLELAAIYQGECHQTEDHEEAVNALLERRPAVFKGQ</sequence>
<evidence type="ECO:0000313" key="4">
    <source>
        <dbReference type="Proteomes" id="UP000050471"/>
    </source>
</evidence>
<organism evidence="3 4">
    <name type="scientific">Aliiroseovarius crassostreae</name>
    <dbReference type="NCBI Taxonomy" id="154981"/>
    <lineage>
        <taxon>Bacteria</taxon>
        <taxon>Pseudomonadati</taxon>
        <taxon>Pseudomonadota</taxon>
        <taxon>Alphaproteobacteria</taxon>
        <taxon>Rhodobacterales</taxon>
        <taxon>Paracoccaceae</taxon>
        <taxon>Aliiroseovarius</taxon>
    </lineage>
</organism>
<dbReference type="CDD" id="cd06558">
    <property type="entry name" value="crotonase-like"/>
    <property type="match status" value="1"/>
</dbReference>
<evidence type="ECO:0000256" key="2">
    <source>
        <dbReference type="ARBA" id="ARBA00023239"/>
    </source>
</evidence>
<keyword evidence="2 3" id="KW-0456">Lyase</keyword>
<keyword evidence="4" id="KW-1185">Reference proteome</keyword>
<dbReference type="EMBL" id="LKBA01000024">
    <property type="protein sequence ID" value="KPN61802.1"/>
    <property type="molecule type" value="Genomic_DNA"/>
</dbReference>
<dbReference type="PANTHER" id="PTHR11941:SF133">
    <property type="entry name" value="1,2-EPOXYPHENYLACETYL-COA ISOMERASE"/>
    <property type="match status" value="1"/>
</dbReference>
<dbReference type="GO" id="GO:0004300">
    <property type="term" value="F:enoyl-CoA hydratase activity"/>
    <property type="evidence" value="ECO:0007669"/>
    <property type="project" value="UniProtKB-EC"/>
</dbReference>
<dbReference type="InterPro" id="IPR029045">
    <property type="entry name" value="ClpP/crotonase-like_dom_sf"/>
</dbReference>
<accession>A0A0P7J2C7</accession>
<dbReference type="STRING" id="154981.AKJ29_04175"/>
<dbReference type="InterPro" id="IPR001753">
    <property type="entry name" value="Enoyl-CoA_hydra/iso"/>
</dbReference>
<proteinExistence type="inferred from homology"/>
<evidence type="ECO:0000313" key="3">
    <source>
        <dbReference type="EMBL" id="KPN61802.1"/>
    </source>
</evidence>
<dbReference type="EC" id="4.2.1.17" evidence="3"/>